<accession>A0ABW3Y2Y6</accession>
<protein>
    <recommendedName>
        <fullName evidence="3">Transporter</fullName>
    </recommendedName>
</protein>
<gene>
    <name evidence="1" type="ORF">ACFQ39_08995</name>
</gene>
<reference evidence="2" key="1">
    <citation type="journal article" date="2019" name="Int. J. Syst. Evol. Microbiol.">
        <title>The Global Catalogue of Microorganisms (GCM) 10K type strain sequencing project: providing services to taxonomists for standard genome sequencing and annotation.</title>
        <authorList>
            <consortium name="The Broad Institute Genomics Platform"/>
            <consortium name="The Broad Institute Genome Sequencing Center for Infectious Disease"/>
            <person name="Wu L."/>
            <person name="Ma J."/>
        </authorList>
    </citation>
    <scope>NUCLEOTIDE SEQUENCE [LARGE SCALE GENOMIC DNA]</scope>
    <source>
        <strain evidence="2">CCUG 61485</strain>
    </source>
</reference>
<dbReference type="EMBL" id="JBHTMY010000003">
    <property type="protein sequence ID" value="MFD1315750.1"/>
    <property type="molecule type" value="Genomic_DNA"/>
</dbReference>
<proteinExistence type="predicted"/>
<evidence type="ECO:0008006" key="3">
    <source>
        <dbReference type="Google" id="ProtNLM"/>
    </source>
</evidence>
<dbReference type="Proteomes" id="UP001597201">
    <property type="component" value="Unassembled WGS sequence"/>
</dbReference>
<dbReference type="RefSeq" id="WP_377178221.1">
    <property type="nucleotide sequence ID" value="NZ_JBHTMY010000003.1"/>
</dbReference>
<organism evidence="1 2">
    <name type="scientific">Namhaeicola litoreus</name>
    <dbReference type="NCBI Taxonomy" id="1052145"/>
    <lineage>
        <taxon>Bacteria</taxon>
        <taxon>Pseudomonadati</taxon>
        <taxon>Bacteroidota</taxon>
        <taxon>Flavobacteriia</taxon>
        <taxon>Flavobacteriales</taxon>
        <taxon>Flavobacteriaceae</taxon>
        <taxon>Namhaeicola</taxon>
    </lineage>
</organism>
<comment type="caution">
    <text evidence="1">The sequence shown here is derived from an EMBL/GenBank/DDBJ whole genome shotgun (WGS) entry which is preliminary data.</text>
</comment>
<sequence length="267" mass="28797">MRHTSKLILILFLVGFGLRAQEGTSRSAEEMAMALANPVASLISVPFQNNFDFGLGPDGDGSRYNLNIQPVIPISLNENWNMISRTIVPIISQNDVFYDGSSETGLGDIAQSVFFSPKAPTKGGLIWGAGPIFLLPTATENRLGADKWAVGPNAVVLKIAGPWTYGGLANHMWDFAGSGDTNINTSFFQPFVTFATPQGASYTIASENSQNWSNDIFGGFIGAYYAKVVNVGKQMLQVGGGPKVYYGNNSFNPDWGIRLNVIALFPQ</sequence>
<keyword evidence="2" id="KW-1185">Reference proteome</keyword>
<evidence type="ECO:0000313" key="1">
    <source>
        <dbReference type="EMBL" id="MFD1315750.1"/>
    </source>
</evidence>
<name>A0ABW3Y2Y6_9FLAO</name>
<evidence type="ECO:0000313" key="2">
    <source>
        <dbReference type="Proteomes" id="UP001597201"/>
    </source>
</evidence>